<organism evidence="1 2">
    <name type="scientific">Schizopora paradoxa</name>
    <dbReference type="NCBI Taxonomy" id="27342"/>
    <lineage>
        <taxon>Eukaryota</taxon>
        <taxon>Fungi</taxon>
        <taxon>Dikarya</taxon>
        <taxon>Basidiomycota</taxon>
        <taxon>Agaricomycotina</taxon>
        <taxon>Agaricomycetes</taxon>
        <taxon>Hymenochaetales</taxon>
        <taxon>Schizoporaceae</taxon>
        <taxon>Schizopora</taxon>
    </lineage>
</organism>
<gene>
    <name evidence="1" type="ORF">SCHPADRAFT_144934</name>
</gene>
<evidence type="ECO:0000313" key="2">
    <source>
        <dbReference type="Proteomes" id="UP000053477"/>
    </source>
</evidence>
<evidence type="ECO:0000313" key="1">
    <source>
        <dbReference type="EMBL" id="KLO17856.1"/>
    </source>
</evidence>
<dbReference type="Proteomes" id="UP000053477">
    <property type="component" value="Unassembled WGS sequence"/>
</dbReference>
<reference evidence="1 2" key="1">
    <citation type="submission" date="2015-04" db="EMBL/GenBank/DDBJ databases">
        <title>Complete genome sequence of Schizopora paradoxa KUC8140, a cosmopolitan wood degrader in East Asia.</title>
        <authorList>
            <consortium name="DOE Joint Genome Institute"/>
            <person name="Min B."/>
            <person name="Park H."/>
            <person name="Jang Y."/>
            <person name="Kim J.-J."/>
            <person name="Kim K.H."/>
            <person name="Pangilinan J."/>
            <person name="Lipzen A."/>
            <person name="Riley R."/>
            <person name="Grigoriev I.V."/>
            <person name="Spatafora J.W."/>
            <person name="Choi I.-G."/>
        </authorList>
    </citation>
    <scope>NUCLEOTIDE SEQUENCE [LARGE SCALE GENOMIC DNA]</scope>
    <source>
        <strain evidence="1 2">KUC8140</strain>
    </source>
</reference>
<keyword evidence="2" id="KW-1185">Reference proteome</keyword>
<accession>A0A0H2SL78</accession>
<proteinExistence type="predicted"/>
<protein>
    <submittedName>
        <fullName evidence="1">Uncharacterized protein</fullName>
    </submittedName>
</protein>
<name>A0A0H2SL78_9AGAM</name>
<dbReference type="AlphaFoldDB" id="A0A0H2SL78"/>
<dbReference type="InParanoid" id="A0A0H2SL78"/>
<dbReference type="EMBL" id="KQ085900">
    <property type="protein sequence ID" value="KLO17856.1"/>
    <property type="molecule type" value="Genomic_DNA"/>
</dbReference>
<sequence length="286" mass="32477">MASLRYVRIHSTTNTRFVNGAVWSRSSTGSGSFGLEGLSISAKDEALDFNDSVVDVLRATRRLTLSYRGGRATVKRFFSECRSLLSLNLIVIGDRREPNFFDIAEVFPSSIEELSIFFPPLDDSAHTLLPEDTTHYVGSNRSATTSEVFSKLDILDACIHNALHPERSPYLRDVKIFFHPRLVSINKDAFYNPNHRLLYRRKGIEGHDPLAETSETTEPTNKFIRAPLLPLCQHICVERGIPFSAELQLMKDDMEVSRSFVRSFKSKILCFTIQTRPEVCWDARSI</sequence>